<dbReference type="Pfam" id="PF00067">
    <property type="entry name" value="p450"/>
    <property type="match status" value="1"/>
</dbReference>
<comment type="caution">
    <text evidence="1">The sequence shown here is derived from an EMBL/GenBank/DDBJ whole genome shotgun (WGS) entry which is preliminary data.</text>
</comment>
<accession>A0A8X7P0Y0</accession>
<keyword evidence="2" id="KW-1185">Reference proteome</keyword>
<dbReference type="EMBL" id="JAAMPC010000768">
    <property type="protein sequence ID" value="KAG2241888.1"/>
    <property type="molecule type" value="Genomic_DNA"/>
</dbReference>
<dbReference type="OrthoDB" id="1470350at2759"/>
<organism evidence="1 2">
    <name type="scientific">Brassica carinata</name>
    <name type="common">Ethiopian mustard</name>
    <name type="synonym">Abyssinian cabbage</name>
    <dbReference type="NCBI Taxonomy" id="52824"/>
    <lineage>
        <taxon>Eukaryota</taxon>
        <taxon>Viridiplantae</taxon>
        <taxon>Streptophyta</taxon>
        <taxon>Embryophyta</taxon>
        <taxon>Tracheophyta</taxon>
        <taxon>Spermatophyta</taxon>
        <taxon>Magnoliopsida</taxon>
        <taxon>eudicotyledons</taxon>
        <taxon>Gunneridae</taxon>
        <taxon>Pentapetalae</taxon>
        <taxon>rosids</taxon>
        <taxon>malvids</taxon>
        <taxon>Brassicales</taxon>
        <taxon>Brassicaceae</taxon>
        <taxon>Brassiceae</taxon>
        <taxon>Brassica</taxon>
    </lineage>
</organism>
<protein>
    <submittedName>
        <fullName evidence="1">Uncharacterized protein</fullName>
    </submittedName>
</protein>
<dbReference type="SUPFAM" id="SSF48264">
    <property type="entry name" value="Cytochrome P450"/>
    <property type="match status" value="1"/>
</dbReference>
<dbReference type="InterPro" id="IPR036396">
    <property type="entry name" value="Cyt_P450_sf"/>
</dbReference>
<evidence type="ECO:0000313" key="1">
    <source>
        <dbReference type="EMBL" id="KAG2241888.1"/>
    </source>
</evidence>
<dbReference type="Gene3D" id="1.10.630.10">
    <property type="entry name" value="Cytochrome P450"/>
    <property type="match status" value="1"/>
</dbReference>
<evidence type="ECO:0000313" key="2">
    <source>
        <dbReference type="Proteomes" id="UP000886595"/>
    </source>
</evidence>
<proteinExistence type="predicted"/>
<dbReference type="GO" id="GO:0005506">
    <property type="term" value="F:iron ion binding"/>
    <property type="evidence" value="ECO:0007669"/>
    <property type="project" value="InterPro"/>
</dbReference>
<dbReference type="PANTHER" id="PTHR24299">
    <property type="entry name" value="CYTOCHROME P450 FAMILY 1"/>
    <property type="match status" value="1"/>
</dbReference>
<sequence>MGSRTMIIISDATLAHDVLIQRGPMFATRPKENATRTIFSSNTFTVNASVYGPVWRSLRRNMVQNMLSSTRFKEFGSLRQSAMDKLAERIKSEASGNNGLVWFYEHAGFDTAKLLHQR</sequence>
<dbReference type="GO" id="GO:0004497">
    <property type="term" value="F:monooxygenase activity"/>
    <property type="evidence" value="ECO:0007669"/>
    <property type="project" value="InterPro"/>
</dbReference>
<gene>
    <name evidence="1" type="ORF">Bca52824_096270</name>
</gene>
<dbReference type="GO" id="GO:0020037">
    <property type="term" value="F:heme binding"/>
    <property type="evidence" value="ECO:0007669"/>
    <property type="project" value="InterPro"/>
</dbReference>
<reference evidence="1 2" key="1">
    <citation type="submission" date="2020-02" db="EMBL/GenBank/DDBJ databases">
        <authorList>
            <person name="Ma Q."/>
            <person name="Huang Y."/>
            <person name="Song X."/>
            <person name="Pei D."/>
        </authorList>
    </citation>
    <scope>NUCLEOTIDE SEQUENCE [LARGE SCALE GENOMIC DNA]</scope>
    <source>
        <strain evidence="1">Sxm20200214</strain>
        <tissue evidence="1">Leaf</tissue>
    </source>
</reference>
<dbReference type="AlphaFoldDB" id="A0A8X7P0Y0"/>
<name>A0A8X7P0Y0_BRACI</name>
<dbReference type="Proteomes" id="UP000886595">
    <property type="component" value="Unassembled WGS sequence"/>
</dbReference>
<dbReference type="GO" id="GO:0016705">
    <property type="term" value="F:oxidoreductase activity, acting on paired donors, with incorporation or reduction of molecular oxygen"/>
    <property type="evidence" value="ECO:0007669"/>
    <property type="project" value="InterPro"/>
</dbReference>
<dbReference type="InterPro" id="IPR001128">
    <property type="entry name" value="Cyt_P450"/>
</dbReference>
<dbReference type="PANTHER" id="PTHR24299:SF14">
    <property type="entry name" value="OS10G0514300 PROTEIN"/>
    <property type="match status" value="1"/>
</dbReference>